<dbReference type="PANTHER" id="PTHR34136:SF1">
    <property type="entry name" value="UDP-N-ACETYL-D-MANNOSAMINURONIC ACID TRANSFERASE"/>
    <property type="match status" value="1"/>
</dbReference>
<sequence length="363" mass="41754">MILTCTDIFGIPVSTLGHKETVKILPELLRRYKKDNKSQYIATLNMDFLSNCFHTFSLKVKNNELYDTLKNADLVTADGMPIIWFGKMNNSRIHERVTGADMIFDVARYASLLGHKVYYIGESTQLCRKAHNKLKTIYPRLKSAGYASPMVSNEGEILDDDELLSKINNSGAKILLLGLGNPKQEMFFRRYKDQLEIPITIGIGGTYNFVTGHVNRAPKLLQKVGMEWVYRLCREPGKLWKRYFRQILLMSSFALHGRLNIMQYLSYKVFGLTDQWEGLKGSIKIMGRFNEKMLNQVNRLVNETSFSQLDIKDVTVAEGRTLAVLKKTCQIHQIPLISNDLNAEKQKPTQWLRRTKSMITRLM</sequence>
<dbReference type="Pfam" id="PF03808">
    <property type="entry name" value="Glyco_tran_WecG"/>
    <property type="match status" value="1"/>
</dbReference>
<comment type="caution">
    <text evidence="3">The sequence shown here is derived from an EMBL/GenBank/DDBJ whole genome shotgun (WGS) entry which is preliminary data.</text>
</comment>
<dbReference type="STRING" id="313628.LNTAR_11826"/>
<dbReference type="OrthoDB" id="9771846at2"/>
<gene>
    <name evidence="3" type="ORF">LNTAR_11826</name>
</gene>
<dbReference type="AlphaFoldDB" id="A6DJG6"/>
<dbReference type="NCBIfam" id="TIGR00696">
    <property type="entry name" value="wecG_tagA_cpsF"/>
    <property type="match status" value="1"/>
</dbReference>
<dbReference type="GO" id="GO:0016758">
    <property type="term" value="F:hexosyltransferase activity"/>
    <property type="evidence" value="ECO:0007669"/>
    <property type="project" value="TreeGrafter"/>
</dbReference>
<dbReference type="EMBL" id="ABCK01000006">
    <property type="protein sequence ID" value="EDM28040.1"/>
    <property type="molecule type" value="Genomic_DNA"/>
</dbReference>
<dbReference type="PANTHER" id="PTHR34136">
    <property type="match status" value="1"/>
</dbReference>
<organism evidence="3 4">
    <name type="scientific">Lentisphaera araneosa HTCC2155</name>
    <dbReference type="NCBI Taxonomy" id="313628"/>
    <lineage>
        <taxon>Bacteria</taxon>
        <taxon>Pseudomonadati</taxon>
        <taxon>Lentisphaerota</taxon>
        <taxon>Lentisphaeria</taxon>
        <taxon>Lentisphaerales</taxon>
        <taxon>Lentisphaeraceae</taxon>
        <taxon>Lentisphaera</taxon>
    </lineage>
</organism>
<keyword evidence="4" id="KW-1185">Reference proteome</keyword>
<dbReference type="InterPro" id="IPR004629">
    <property type="entry name" value="WecG_TagA_CpsF"/>
</dbReference>
<evidence type="ECO:0000313" key="3">
    <source>
        <dbReference type="EMBL" id="EDM28040.1"/>
    </source>
</evidence>
<protein>
    <submittedName>
        <fullName evidence="3">Teichoic acid biosynthesis</fullName>
    </submittedName>
</protein>
<dbReference type="eggNOG" id="COG1922">
    <property type="taxonomic scope" value="Bacteria"/>
</dbReference>
<dbReference type="Proteomes" id="UP000004947">
    <property type="component" value="Unassembled WGS sequence"/>
</dbReference>
<evidence type="ECO:0000313" key="4">
    <source>
        <dbReference type="Proteomes" id="UP000004947"/>
    </source>
</evidence>
<dbReference type="CDD" id="cd06533">
    <property type="entry name" value="Glyco_transf_WecG_TagA"/>
    <property type="match status" value="1"/>
</dbReference>
<proteinExistence type="predicted"/>
<accession>A6DJG6</accession>
<reference evidence="3 4" key="1">
    <citation type="journal article" date="2010" name="J. Bacteriol.">
        <title>Genome sequence of Lentisphaera araneosa HTCC2155T, the type species of the order Lentisphaerales in the phylum Lentisphaerae.</title>
        <authorList>
            <person name="Thrash J.C."/>
            <person name="Cho J.C."/>
            <person name="Vergin K.L."/>
            <person name="Morris R.M."/>
            <person name="Giovannoni S.J."/>
        </authorList>
    </citation>
    <scope>NUCLEOTIDE SEQUENCE [LARGE SCALE GENOMIC DNA]</scope>
    <source>
        <strain evidence="3 4">HTCC2155</strain>
    </source>
</reference>
<evidence type="ECO:0000256" key="1">
    <source>
        <dbReference type="ARBA" id="ARBA00022676"/>
    </source>
</evidence>
<name>A6DJG6_9BACT</name>
<evidence type="ECO:0000256" key="2">
    <source>
        <dbReference type="ARBA" id="ARBA00022679"/>
    </source>
</evidence>
<keyword evidence="2" id="KW-0808">Transferase</keyword>
<keyword evidence="1" id="KW-0328">Glycosyltransferase</keyword>
<dbReference type="RefSeq" id="WP_007278037.1">
    <property type="nucleotide sequence ID" value="NZ_ABCK01000006.1"/>
</dbReference>